<dbReference type="InterPro" id="IPR056823">
    <property type="entry name" value="TEN-like_YD-shell"/>
</dbReference>
<keyword evidence="1" id="KW-0677">Repeat</keyword>
<dbReference type="Pfam" id="PF25547">
    <property type="entry name" value="WXG100_2"/>
    <property type="match status" value="1"/>
</dbReference>
<dbReference type="Pfam" id="PF25023">
    <property type="entry name" value="TEN_YD-shell"/>
    <property type="match status" value="3"/>
</dbReference>
<evidence type="ECO:0000256" key="2">
    <source>
        <dbReference type="SAM" id="MobiDB-lite"/>
    </source>
</evidence>
<evidence type="ECO:0000259" key="3">
    <source>
        <dbReference type="Pfam" id="PF20148"/>
    </source>
</evidence>
<dbReference type="PRINTS" id="PR00394">
    <property type="entry name" value="RHSPROTEIN"/>
</dbReference>
<reference evidence="6" key="1">
    <citation type="journal article" date="2014" name="Int. J. Syst. Evol. Microbiol.">
        <title>Complete genome sequence of Corynebacterium casei LMG S-19264T (=DSM 44701T), isolated from a smear-ripened cheese.</title>
        <authorList>
            <consortium name="US DOE Joint Genome Institute (JGI-PGF)"/>
            <person name="Walter F."/>
            <person name="Albersmeier A."/>
            <person name="Kalinowski J."/>
            <person name="Ruckert C."/>
        </authorList>
    </citation>
    <scope>NUCLEOTIDE SEQUENCE</scope>
    <source>
        <strain evidence="6">JCM 3172</strain>
    </source>
</reference>
<feature type="domain" description="Teneurin-like YD-shell" evidence="4">
    <location>
        <begin position="1307"/>
        <end position="1385"/>
    </location>
</feature>
<name>A0A918H5Q1_9ACTN</name>
<dbReference type="InterPro" id="IPR006530">
    <property type="entry name" value="YD"/>
</dbReference>
<evidence type="ECO:0000313" key="6">
    <source>
        <dbReference type="EMBL" id="GGT35389.1"/>
    </source>
</evidence>
<dbReference type="PANTHER" id="PTHR32305:SF15">
    <property type="entry name" value="PROTEIN RHSA-RELATED"/>
    <property type="match status" value="1"/>
</dbReference>
<sequence>MAVTVPDWADTLLDLVGVDWPNVDEDAYREMADALREFADDLADDGQLANNHMERLLSSGHGEALDALNEHWGKVKGKHLKDIVSAARTIAGALDMAAGAIEAMKWKAVAELGVLAGQTGLAMALIPVTGGLSALLGAGAIALTKKQLLKLITGAMEEAVGHIVAVMTEPAVAALENMAADLVVQVSMDALGVQDGVDLNQTKQAGKDGMNLASAGGGPGGGKGPGFHIEHDEHDNAGTKLNGVSVGIHGKTAGKLSKAKTAQGRNKGRDDIADALDPVIEKAMGALVKSAKTMGDHVGKTLPKAVKQISTDHKNNDDDTRERLARERKNNDDGNDSGRGGPLAPQGSRTDHRQRRRPTSLREVLSRAREKAIALFSRRCKTDPVDVVSGEMVLSQTDLCLPGVLPVVLRRTHISTYRYGHCFGGSWASTLDERLEVTGNGAVWAREDGSLLVYPSLPRGTEEQVWPVEGERLPLTYVEQTALGDITYAVNDTRSGTIRRFTGNPYHSGGLHWLREIEDRNGNAIQISRDEEGLPTTVLHEGGYRILATSDPGLGRITALALHTPEGPVQVTSYGYDSDRNLDAITHSSGSPLRFTYDGAGRVTSWTDRNGHTYQYVYDAAGRVTQTIGPDGALSSRFSYDTANRTTSFTDSTGAVTTTHFNELGQVVAERDPLGHTVRFEWDRWDHLLSRTDQLGHTARFTWDDNGNLTTIQFPDGRQTSAGYDNQHLPEVLTGPDGTTWRQTFDERGNRTSILAPDGTSSNFTYDAAGALVTATHPNGAMEHRVNDPAGVALSVTDSQGNTYAVKRDAFGRPVECTDPAGAVTRLQWTPEGWLSRRTQPDGATDSWTWDDEGNCLSYTDTCGATARFEYTWFDQLSARTGADGTRYDFTYDTELRLTEVHSPQGLTWTYEYGPSGLLTSESDFDGRTSTYEYDATGRLTTRTTPLGQRLSMTFDAIGNTVSKDADGAVTHYFYDAADRLTKAASENSTITFERDAMGRLVSETVDGRTMRYGYDPDGQLSSRTTPTGAVTNFAYDAVGNRIHVSNSGHTLDFTRDALGHELLRTFGPAHALVTLASSWSDTGRLTSQSLSTPMRTLRSRSYSYRSDGFLSATTEEPAGLQTHIDLDPTGRPLSVTATDWSETYAYDAVGNQTQADWPETAQRAESRGARTYQGTRLISAGQVRYEYDSAGRVVLRQKARLSKKPDTWRYIWDAEDRLSFCITPDGTTWRYTYDPLGRRTSKQQVADDGLTVLATVHFSWDGSRLAEQTDPATGLTLTWDYEGYRPLSQLERRLGSGTDQPEVDRRFFAIVTDLIGAPTELVDETGEIAWHKRSTLWGVTSWHRNAQAYTPLRFPGQYDDPETGLHYNYHRHYDPETARYISGDPLGLGPSPNPAAYVTNPHTRMDPEGLIAKGCTESGGWYAGLKPSNLKDNGLRRTPVDMEINHIPPKSAWKDITDPGFYRAGKPHDEQEVRRGPAIRMEYDHHRQLRSTGFDLQAQAWQMWQRELVSQGRVTEAMRMDIDDIKHKFPGTYDQHIEDMVASLKNNKPLQAMLNKRGWNIDGDALLQ</sequence>
<dbReference type="NCBIfam" id="TIGR01643">
    <property type="entry name" value="YD_repeat_2x"/>
    <property type="match status" value="12"/>
</dbReference>
<feature type="domain" description="Outer membrane channel protein CpnT-like N-terminal" evidence="5">
    <location>
        <begin position="16"/>
        <end position="131"/>
    </location>
</feature>
<feature type="region of interest" description="Disordered" evidence="2">
    <location>
        <begin position="298"/>
        <end position="364"/>
    </location>
</feature>
<evidence type="ECO:0008006" key="8">
    <source>
        <dbReference type="Google" id="ProtNLM"/>
    </source>
</evidence>
<dbReference type="NCBIfam" id="TIGR03696">
    <property type="entry name" value="Rhs_assc_core"/>
    <property type="match status" value="1"/>
</dbReference>
<organism evidence="6 7">
    <name type="scientific">Streptomyces purpureus</name>
    <dbReference type="NCBI Taxonomy" id="1951"/>
    <lineage>
        <taxon>Bacteria</taxon>
        <taxon>Bacillati</taxon>
        <taxon>Actinomycetota</taxon>
        <taxon>Actinomycetes</taxon>
        <taxon>Kitasatosporales</taxon>
        <taxon>Streptomycetaceae</taxon>
        <taxon>Streptomyces</taxon>
    </lineage>
</organism>
<dbReference type="PANTHER" id="PTHR32305">
    <property type="match status" value="1"/>
</dbReference>
<reference evidence="6" key="2">
    <citation type="submission" date="2020-09" db="EMBL/GenBank/DDBJ databases">
        <authorList>
            <person name="Sun Q."/>
            <person name="Ohkuma M."/>
        </authorList>
    </citation>
    <scope>NUCLEOTIDE SEQUENCE</scope>
    <source>
        <strain evidence="6">JCM 3172</strain>
    </source>
</reference>
<proteinExistence type="predicted"/>
<keyword evidence="7" id="KW-1185">Reference proteome</keyword>
<evidence type="ECO:0000259" key="5">
    <source>
        <dbReference type="Pfam" id="PF25547"/>
    </source>
</evidence>
<feature type="domain" description="Teneurin-like YD-shell" evidence="4">
    <location>
        <begin position="638"/>
        <end position="767"/>
    </location>
</feature>
<feature type="compositionally biased region" description="Basic and acidic residues" evidence="2">
    <location>
        <begin position="310"/>
        <end position="332"/>
    </location>
</feature>
<dbReference type="InterPro" id="IPR031325">
    <property type="entry name" value="RHS_repeat"/>
</dbReference>
<dbReference type="InterPro" id="IPR045351">
    <property type="entry name" value="DUF6531"/>
</dbReference>
<evidence type="ECO:0000313" key="7">
    <source>
        <dbReference type="Proteomes" id="UP000619486"/>
    </source>
</evidence>
<comment type="caution">
    <text evidence="6">The sequence shown here is derived from an EMBL/GenBank/DDBJ whole genome shotgun (WGS) entry which is preliminary data.</text>
</comment>
<protein>
    <recommendedName>
        <fullName evidence="8">Type IV secretion protein Rhs</fullName>
    </recommendedName>
</protein>
<evidence type="ECO:0000259" key="4">
    <source>
        <dbReference type="Pfam" id="PF25023"/>
    </source>
</evidence>
<accession>A0A918H5Q1</accession>
<feature type="domain" description="Teneurin-like YD-shell" evidence="4">
    <location>
        <begin position="878"/>
        <end position="954"/>
    </location>
</feature>
<feature type="domain" description="DUF6531" evidence="3">
    <location>
        <begin position="383"/>
        <end position="454"/>
    </location>
</feature>
<dbReference type="Pfam" id="PF05593">
    <property type="entry name" value="RHS_repeat"/>
    <property type="match status" value="4"/>
</dbReference>
<gene>
    <name evidence="6" type="ORF">GCM10014713_31310</name>
</gene>
<dbReference type="InterPro" id="IPR022385">
    <property type="entry name" value="Rhs_assc_core"/>
</dbReference>
<dbReference type="InterPro" id="IPR050708">
    <property type="entry name" value="T6SS_VgrG/RHS"/>
</dbReference>
<dbReference type="Proteomes" id="UP000619486">
    <property type="component" value="Unassembled WGS sequence"/>
</dbReference>
<dbReference type="InterPro" id="IPR057746">
    <property type="entry name" value="CpnT-like_N"/>
</dbReference>
<dbReference type="EMBL" id="BMQQ01000010">
    <property type="protein sequence ID" value="GGT35389.1"/>
    <property type="molecule type" value="Genomic_DNA"/>
</dbReference>
<dbReference type="Pfam" id="PF20148">
    <property type="entry name" value="DUF6531"/>
    <property type="match status" value="1"/>
</dbReference>
<dbReference type="Gene3D" id="2.180.10.10">
    <property type="entry name" value="RHS repeat-associated core"/>
    <property type="match status" value="2"/>
</dbReference>
<evidence type="ECO:0000256" key="1">
    <source>
        <dbReference type="ARBA" id="ARBA00022737"/>
    </source>
</evidence>